<evidence type="ECO:0000256" key="1">
    <source>
        <dbReference type="ARBA" id="ARBA00023015"/>
    </source>
</evidence>
<dbReference type="InterPro" id="IPR036388">
    <property type="entry name" value="WH-like_DNA-bd_sf"/>
</dbReference>
<organism evidence="6 7">
    <name type="scientific">Corticibacter populi</name>
    <dbReference type="NCBI Taxonomy" id="1550736"/>
    <lineage>
        <taxon>Bacteria</taxon>
        <taxon>Pseudomonadati</taxon>
        <taxon>Pseudomonadota</taxon>
        <taxon>Betaproteobacteria</taxon>
        <taxon>Burkholderiales</taxon>
        <taxon>Comamonadaceae</taxon>
        <taxon>Corticibacter</taxon>
    </lineage>
</organism>
<keyword evidence="2" id="KW-0238">DNA-binding</keyword>
<proteinExistence type="predicted"/>
<dbReference type="InterPro" id="IPR014710">
    <property type="entry name" value="RmlC-like_jellyroll"/>
</dbReference>
<accession>A0A3M6QKD8</accession>
<dbReference type="PANTHER" id="PTHR24567">
    <property type="entry name" value="CRP FAMILY TRANSCRIPTIONAL REGULATORY PROTEIN"/>
    <property type="match status" value="1"/>
</dbReference>
<dbReference type="SMART" id="SM00419">
    <property type="entry name" value="HTH_CRP"/>
    <property type="match status" value="1"/>
</dbReference>
<dbReference type="InterPro" id="IPR000595">
    <property type="entry name" value="cNMP-bd_dom"/>
</dbReference>
<dbReference type="SUPFAM" id="SSF46785">
    <property type="entry name" value="Winged helix' DNA-binding domain"/>
    <property type="match status" value="1"/>
</dbReference>
<dbReference type="Pfam" id="PF13545">
    <property type="entry name" value="HTH_Crp_2"/>
    <property type="match status" value="1"/>
</dbReference>
<protein>
    <submittedName>
        <fullName evidence="6">Crp/Fnr family transcriptional regulator</fullName>
    </submittedName>
</protein>
<sequence>MSTSGITELLRSRRAPTPQELDGIPWLHKLQPRDRKVVQSALEVGEIQVGGHVCREGRPVRHWLGLIDGLLKVSNDRRDGQTITYMGVPAGSWFGEGTALKRECYRYDVQALRRSTIAALPLEQFHWLVDNSIEFNRTIMYQLNERVAQFFVSRETDRINNPEMRVARTLVGLFNPILAPGVGEVLRITQQELAGIVGLSRQRVNQALTRLAGQGLIRIDYGSLQVLDLAALHAY</sequence>
<dbReference type="PROSITE" id="PS50042">
    <property type="entry name" value="CNMP_BINDING_3"/>
    <property type="match status" value="1"/>
</dbReference>
<dbReference type="RefSeq" id="WP_122231423.1">
    <property type="nucleotide sequence ID" value="NZ_RDQO01000006.1"/>
</dbReference>
<gene>
    <name evidence="6" type="ORF">D8I35_16585</name>
</gene>
<evidence type="ECO:0000256" key="3">
    <source>
        <dbReference type="ARBA" id="ARBA00023163"/>
    </source>
</evidence>
<evidence type="ECO:0000259" key="5">
    <source>
        <dbReference type="PROSITE" id="PS51063"/>
    </source>
</evidence>
<reference evidence="6 7" key="1">
    <citation type="submission" date="2018-10" db="EMBL/GenBank/DDBJ databases">
        <title>Draft genome of Cortibacter populi DSM10536.</title>
        <authorList>
            <person name="Bernier A.-M."/>
            <person name="Bernard K."/>
        </authorList>
    </citation>
    <scope>NUCLEOTIDE SEQUENCE [LARGE SCALE GENOMIC DNA]</scope>
    <source>
        <strain evidence="6 7">DSM 105136</strain>
    </source>
</reference>
<name>A0A3M6QKD8_9BURK</name>
<dbReference type="Pfam" id="PF00027">
    <property type="entry name" value="cNMP_binding"/>
    <property type="match status" value="1"/>
</dbReference>
<evidence type="ECO:0000313" key="7">
    <source>
        <dbReference type="Proteomes" id="UP000278006"/>
    </source>
</evidence>
<dbReference type="Proteomes" id="UP000278006">
    <property type="component" value="Unassembled WGS sequence"/>
</dbReference>
<dbReference type="CDD" id="cd00038">
    <property type="entry name" value="CAP_ED"/>
    <property type="match status" value="1"/>
</dbReference>
<dbReference type="PROSITE" id="PS51063">
    <property type="entry name" value="HTH_CRP_2"/>
    <property type="match status" value="1"/>
</dbReference>
<feature type="domain" description="Cyclic nucleotide-binding" evidence="4">
    <location>
        <begin position="26"/>
        <end position="146"/>
    </location>
</feature>
<dbReference type="GO" id="GO:0003700">
    <property type="term" value="F:DNA-binding transcription factor activity"/>
    <property type="evidence" value="ECO:0007669"/>
    <property type="project" value="TreeGrafter"/>
</dbReference>
<dbReference type="OrthoDB" id="8558412at2"/>
<dbReference type="Gene3D" id="2.60.120.10">
    <property type="entry name" value="Jelly Rolls"/>
    <property type="match status" value="1"/>
</dbReference>
<evidence type="ECO:0000259" key="4">
    <source>
        <dbReference type="PROSITE" id="PS50042"/>
    </source>
</evidence>
<dbReference type="InterPro" id="IPR012318">
    <property type="entry name" value="HTH_CRP"/>
</dbReference>
<dbReference type="SUPFAM" id="SSF51206">
    <property type="entry name" value="cAMP-binding domain-like"/>
    <property type="match status" value="1"/>
</dbReference>
<dbReference type="InterPro" id="IPR050397">
    <property type="entry name" value="Env_Response_Regulators"/>
</dbReference>
<feature type="domain" description="HTH crp-type" evidence="5">
    <location>
        <begin position="160"/>
        <end position="230"/>
    </location>
</feature>
<evidence type="ECO:0000256" key="2">
    <source>
        <dbReference type="ARBA" id="ARBA00023125"/>
    </source>
</evidence>
<dbReference type="AlphaFoldDB" id="A0A3M6QKD8"/>
<keyword evidence="1" id="KW-0805">Transcription regulation</keyword>
<dbReference type="GO" id="GO:0005829">
    <property type="term" value="C:cytosol"/>
    <property type="evidence" value="ECO:0007669"/>
    <property type="project" value="TreeGrafter"/>
</dbReference>
<evidence type="ECO:0000313" key="6">
    <source>
        <dbReference type="EMBL" id="RMX03493.1"/>
    </source>
</evidence>
<dbReference type="InterPro" id="IPR036390">
    <property type="entry name" value="WH_DNA-bd_sf"/>
</dbReference>
<dbReference type="PANTHER" id="PTHR24567:SF68">
    <property type="entry name" value="DNA-BINDING TRANSCRIPTIONAL DUAL REGULATOR CRP"/>
    <property type="match status" value="1"/>
</dbReference>
<dbReference type="GO" id="GO:0003677">
    <property type="term" value="F:DNA binding"/>
    <property type="evidence" value="ECO:0007669"/>
    <property type="project" value="UniProtKB-KW"/>
</dbReference>
<dbReference type="EMBL" id="RDQO01000006">
    <property type="protein sequence ID" value="RMX03493.1"/>
    <property type="molecule type" value="Genomic_DNA"/>
</dbReference>
<keyword evidence="7" id="KW-1185">Reference proteome</keyword>
<dbReference type="Gene3D" id="1.10.10.10">
    <property type="entry name" value="Winged helix-like DNA-binding domain superfamily/Winged helix DNA-binding domain"/>
    <property type="match status" value="1"/>
</dbReference>
<keyword evidence="3" id="KW-0804">Transcription</keyword>
<comment type="caution">
    <text evidence="6">The sequence shown here is derived from an EMBL/GenBank/DDBJ whole genome shotgun (WGS) entry which is preliminary data.</text>
</comment>
<dbReference type="InterPro" id="IPR018490">
    <property type="entry name" value="cNMP-bd_dom_sf"/>
</dbReference>